<feature type="compositionally biased region" description="Low complexity" evidence="1">
    <location>
        <begin position="303"/>
        <end position="320"/>
    </location>
</feature>
<reference evidence="4" key="2">
    <citation type="submission" date="2018-07" db="EMBL/GenBank/DDBJ databases">
        <authorList>
            <person name="Quirk P.G."/>
            <person name="Krulwich T.A."/>
        </authorList>
    </citation>
    <scope>NUCLEOTIDE SEQUENCE</scope>
</reference>
<dbReference type="EMBL" id="UFQT01001050">
    <property type="protein sequence ID" value="SSX28633.1"/>
    <property type="molecule type" value="Genomic_DNA"/>
</dbReference>
<sequence length="411" mass="45842">MKRGVVLAAVSTHNAFFANHTQTYHHYNGTYRKNGHSGLHGANGTNLHGNVNMLLGGAMLAVVATVVFIVCYCCHRNIKRRSESIYRQQWFEADPNMEIFSVEQCFDTPSLYMEQRSDSGVSITSNQNGPPPSYEAVVALDGIRKCSNVNCPLGKTMNIDNNDDDINKNGLILEDMEPPSHTDDGLNNDDNDKFYGDKCNKNNNNFDDDQEQQQQQFTCHRCTTTRQSDAPNQSNNNLCDCNNLIDGGTLCRNCGEYITDNVVTNCTQIDGNNKCYYDYLTSVSNPNGQIVDEDNNTEHDHQQQQQHQIEMLNNVNNNNNSMGTGDDSSIQQINYNNNTNNNNGDMDSNRSNNETLTTGNDNNNNNATTTSVDLQSFNENGLIRLDMSQIIDSTGLPTYEAAIKLEQSGYV</sequence>
<dbReference type="EMBL" id="UFQS01001050">
    <property type="protein sequence ID" value="SSX08721.1"/>
    <property type="molecule type" value="Genomic_DNA"/>
</dbReference>
<name>A0A336MIH2_CULSO</name>
<dbReference type="OMA" id="THNAFFA"/>
<feature type="region of interest" description="Disordered" evidence="1">
    <location>
        <begin position="286"/>
        <end position="371"/>
    </location>
</feature>
<feature type="transmembrane region" description="Helical" evidence="2">
    <location>
        <begin position="53"/>
        <end position="74"/>
    </location>
</feature>
<organism evidence="4">
    <name type="scientific">Culicoides sonorensis</name>
    <name type="common">Biting midge</name>
    <dbReference type="NCBI Taxonomy" id="179676"/>
    <lineage>
        <taxon>Eukaryota</taxon>
        <taxon>Metazoa</taxon>
        <taxon>Ecdysozoa</taxon>
        <taxon>Arthropoda</taxon>
        <taxon>Hexapoda</taxon>
        <taxon>Insecta</taxon>
        <taxon>Pterygota</taxon>
        <taxon>Neoptera</taxon>
        <taxon>Endopterygota</taxon>
        <taxon>Diptera</taxon>
        <taxon>Nematocera</taxon>
        <taxon>Chironomoidea</taxon>
        <taxon>Ceratopogonidae</taxon>
        <taxon>Ceratopogoninae</taxon>
        <taxon>Culicoides</taxon>
        <taxon>Monoculicoides</taxon>
    </lineage>
</organism>
<dbReference type="AlphaFoldDB" id="A0A336MIH2"/>
<evidence type="ECO:0000313" key="4">
    <source>
        <dbReference type="EMBL" id="SSX28633.1"/>
    </source>
</evidence>
<feature type="compositionally biased region" description="Polar residues" evidence="1">
    <location>
        <begin position="321"/>
        <end position="333"/>
    </location>
</feature>
<gene>
    <name evidence="4" type="primary">CSON000306</name>
</gene>
<evidence type="ECO:0000256" key="2">
    <source>
        <dbReference type="SAM" id="Phobius"/>
    </source>
</evidence>
<keyword evidence="2" id="KW-1133">Transmembrane helix</keyword>
<proteinExistence type="predicted"/>
<feature type="compositionally biased region" description="Low complexity" evidence="1">
    <location>
        <begin position="334"/>
        <end position="370"/>
    </location>
</feature>
<accession>A0A336MIH2</accession>
<evidence type="ECO:0000313" key="3">
    <source>
        <dbReference type="EMBL" id="SSX08721.1"/>
    </source>
</evidence>
<reference evidence="3" key="1">
    <citation type="submission" date="2018-04" db="EMBL/GenBank/DDBJ databases">
        <authorList>
            <person name="Go L.Y."/>
            <person name="Mitchell J.A."/>
        </authorList>
    </citation>
    <scope>NUCLEOTIDE SEQUENCE</scope>
    <source>
        <tissue evidence="3">Whole organism</tissue>
    </source>
</reference>
<protein>
    <submittedName>
        <fullName evidence="4">CSON000306 protein</fullName>
    </submittedName>
</protein>
<keyword evidence="2" id="KW-0472">Membrane</keyword>
<evidence type="ECO:0000256" key="1">
    <source>
        <dbReference type="SAM" id="MobiDB-lite"/>
    </source>
</evidence>
<keyword evidence="2" id="KW-0812">Transmembrane</keyword>
<dbReference type="VEuPathDB" id="VectorBase:CSON000306"/>